<reference evidence="3 4" key="1">
    <citation type="submission" date="2018-07" db="EMBL/GenBank/DDBJ databases">
        <title>Genomic Encyclopedia of Type Strains, Phase III (KMG-III): the genomes of soil and plant-associated and newly described type strains.</title>
        <authorList>
            <person name="Whitman W."/>
        </authorList>
    </citation>
    <scope>NUCLEOTIDE SEQUENCE [LARGE SCALE GENOMIC DNA]</scope>
    <source>
        <strain evidence="3 4">CECT 7506</strain>
    </source>
</reference>
<feature type="region of interest" description="Disordered" evidence="1">
    <location>
        <begin position="152"/>
        <end position="173"/>
    </location>
</feature>
<dbReference type="AlphaFoldDB" id="A0A368VMI1"/>
<proteinExistence type="predicted"/>
<comment type="caution">
    <text evidence="3">The sequence shown here is derived from an EMBL/GenBank/DDBJ whole genome shotgun (WGS) entry which is preliminary data.</text>
</comment>
<evidence type="ECO:0000256" key="1">
    <source>
        <dbReference type="SAM" id="MobiDB-lite"/>
    </source>
</evidence>
<sequence length="240" mass="26797">MKKILRLLLFATVIAAGPMLLIGWTKWVEPKWGTVQVIQAAKEIKRGQIIKKDDLKVVNIKADQIVSNRKTEPNESNRLTNGSLIIGEEALRTIYVNEQIIEDMLGLDELKPGNGESNMPIPNDWILMVPGSLLRGDHISLMPVLDKTRMQGETSRNALEEDEEKTVKPAAVSESDVDALTDIPVSYSKAGNNQEVTTEDDGRQKPSGAVKNLEIVVNENQRKLIIKYGSEGYKFLVTYR</sequence>
<feature type="domain" description="SAF" evidence="2">
    <location>
        <begin position="36"/>
        <end position="105"/>
    </location>
</feature>
<evidence type="ECO:0000313" key="3">
    <source>
        <dbReference type="EMBL" id="RCW41651.1"/>
    </source>
</evidence>
<dbReference type="Proteomes" id="UP000252415">
    <property type="component" value="Unassembled WGS sequence"/>
</dbReference>
<accession>A0A368VMI1</accession>
<organism evidence="3 4">
    <name type="scientific">Paenibacillus prosopidis</name>
    <dbReference type="NCBI Taxonomy" id="630520"/>
    <lineage>
        <taxon>Bacteria</taxon>
        <taxon>Bacillati</taxon>
        <taxon>Bacillota</taxon>
        <taxon>Bacilli</taxon>
        <taxon>Bacillales</taxon>
        <taxon>Paenibacillaceae</taxon>
        <taxon>Paenibacillus</taxon>
    </lineage>
</organism>
<dbReference type="RefSeq" id="WP_114383747.1">
    <property type="nucleotide sequence ID" value="NZ_QPJD01000022.1"/>
</dbReference>
<feature type="region of interest" description="Disordered" evidence="1">
    <location>
        <begin position="188"/>
        <end position="207"/>
    </location>
</feature>
<name>A0A368VMI1_9BACL</name>
<dbReference type="OrthoDB" id="2585866at2"/>
<evidence type="ECO:0000313" key="4">
    <source>
        <dbReference type="Proteomes" id="UP000252415"/>
    </source>
</evidence>
<dbReference type="EMBL" id="QPJD01000022">
    <property type="protein sequence ID" value="RCW41651.1"/>
    <property type="molecule type" value="Genomic_DNA"/>
</dbReference>
<dbReference type="Pfam" id="PF08666">
    <property type="entry name" value="SAF"/>
    <property type="match status" value="1"/>
</dbReference>
<dbReference type="InterPro" id="IPR013974">
    <property type="entry name" value="SAF"/>
</dbReference>
<protein>
    <submittedName>
        <fullName evidence="3">SAF domain-containing protein</fullName>
    </submittedName>
</protein>
<evidence type="ECO:0000259" key="2">
    <source>
        <dbReference type="Pfam" id="PF08666"/>
    </source>
</evidence>
<keyword evidence="4" id="KW-1185">Reference proteome</keyword>
<gene>
    <name evidence="3" type="ORF">DFP97_12287</name>
</gene>
<dbReference type="CDD" id="cd11614">
    <property type="entry name" value="SAF_CpaB_FlgA_like"/>
    <property type="match status" value="1"/>
</dbReference>